<dbReference type="Proteomes" id="UP000037460">
    <property type="component" value="Unassembled WGS sequence"/>
</dbReference>
<evidence type="ECO:0000313" key="2">
    <source>
        <dbReference type="Proteomes" id="UP000037460"/>
    </source>
</evidence>
<keyword evidence="2" id="KW-1185">Reference proteome</keyword>
<accession>A0A0M0JHU5</accession>
<reference evidence="2" key="1">
    <citation type="journal article" date="2015" name="PLoS Genet.">
        <title>Genome Sequence and Transcriptome Analyses of Chrysochromulina tobin: Metabolic Tools for Enhanced Algal Fitness in the Prominent Order Prymnesiales (Haptophyceae).</title>
        <authorList>
            <person name="Hovde B.T."/>
            <person name="Deodato C.R."/>
            <person name="Hunsperger H.M."/>
            <person name="Ryken S.A."/>
            <person name="Yost W."/>
            <person name="Jha R.K."/>
            <person name="Patterson J."/>
            <person name="Monnat R.J. Jr."/>
            <person name="Barlow S.B."/>
            <person name="Starkenburg S.R."/>
            <person name="Cattolico R.A."/>
        </authorList>
    </citation>
    <scope>NUCLEOTIDE SEQUENCE</scope>
    <source>
        <strain evidence="2">CCMP291</strain>
    </source>
</reference>
<gene>
    <name evidence="1" type="ORF">Ctob_001690</name>
</gene>
<proteinExistence type="predicted"/>
<evidence type="ECO:0000313" key="1">
    <source>
        <dbReference type="EMBL" id="KOO26030.1"/>
    </source>
</evidence>
<sequence>MQRMELGLATKASVQQWDAARRDGLSDSLEYARAKSAEVHAIRRNAAAERAKMIAKKREEARMLRSFHLQRESEARGLIESRVGFSKACAQQAYDHVFVAPEMARQVAASEWARLGADAEGALISRASGEPSKR</sequence>
<protein>
    <submittedName>
        <fullName evidence="1">Uncharacterized protein</fullName>
    </submittedName>
</protein>
<name>A0A0M0JHU5_9EUKA</name>
<dbReference type="EMBL" id="JWZX01002898">
    <property type="protein sequence ID" value="KOO26030.1"/>
    <property type="molecule type" value="Genomic_DNA"/>
</dbReference>
<dbReference type="AlphaFoldDB" id="A0A0M0JHU5"/>
<comment type="caution">
    <text evidence="1">The sequence shown here is derived from an EMBL/GenBank/DDBJ whole genome shotgun (WGS) entry which is preliminary data.</text>
</comment>
<organism evidence="1 2">
    <name type="scientific">Chrysochromulina tobinii</name>
    <dbReference type="NCBI Taxonomy" id="1460289"/>
    <lineage>
        <taxon>Eukaryota</taxon>
        <taxon>Haptista</taxon>
        <taxon>Haptophyta</taxon>
        <taxon>Prymnesiophyceae</taxon>
        <taxon>Prymnesiales</taxon>
        <taxon>Chrysochromulinaceae</taxon>
        <taxon>Chrysochromulina</taxon>
    </lineage>
</organism>